<proteinExistence type="predicted"/>
<comment type="caution">
    <text evidence="1">The sequence shown here is derived from an EMBL/GenBank/DDBJ whole genome shotgun (WGS) entry which is preliminary data.</text>
</comment>
<protein>
    <submittedName>
        <fullName evidence="1">Uncharacterized protein</fullName>
    </submittedName>
</protein>
<reference evidence="1" key="1">
    <citation type="journal article" date="2015" name="Nature">
        <title>Complex archaea that bridge the gap between prokaryotes and eukaryotes.</title>
        <authorList>
            <person name="Spang A."/>
            <person name="Saw J.H."/>
            <person name="Jorgensen S.L."/>
            <person name="Zaremba-Niedzwiedzka K."/>
            <person name="Martijn J."/>
            <person name="Lind A.E."/>
            <person name="van Eijk R."/>
            <person name="Schleper C."/>
            <person name="Guy L."/>
            <person name="Ettema T.J."/>
        </authorList>
    </citation>
    <scope>NUCLEOTIDE SEQUENCE</scope>
</reference>
<evidence type="ECO:0000313" key="1">
    <source>
        <dbReference type="EMBL" id="KKK62113.1"/>
    </source>
</evidence>
<accession>A0A0F8WZM8</accession>
<gene>
    <name evidence="1" type="ORF">LCGC14_3007590</name>
</gene>
<dbReference type="AlphaFoldDB" id="A0A0F8WZM8"/>
<organism evidence="1">
    <name type="scientific">marine sediment metagenome</name>
    <dbReference type="NCBI Taxonomy" id="412755"/>
    <lineage>
        <taxon>unclassified sequences</taxon>
        <taxon>metagenomes</taxon>
        <taxon>ecological metagenomes</taxon>
    </lineage>
</organism>
<dbReference type="EMBL" id="LAZR01062152">
    <property type="protein sequence ID" value="KKK62113.1"/>
    <property type="molecule type" value="Genomic_DNA"/>
</dbReference>
<sequence>MRLSELHDPDRAWRKAAYEVSVILRSVESSDPETNKQIVQLIKQAAKDFGWTVARWNITESSVNFIFYVSEE</sequence>
<feature type="non-terminal residue" evidence="1">
    <location>
        <position position="72"/>
    </location>
</feature>
<name>A0A0F8WZM8_9ZZZZ</name>